<feature type="repeat" description="PPR" evidence="3">
    <location>
        <begin position="342"/>
        <end position="376"/>
    </location>
</feature>
<dbReference type="InterPro" id="IPR011990">
    <property type="entry name" value="TPR-like_helical_dom_sf"/>
</dbReference>
<feature type="repeat" description="PPR" evidence="3">
    <location>
        <begin position="517"/>
        <end position="551"/>
    </location>
</feature>
<dbReference type="InterPro" id="IPR002885">
    <property type="entry name" value="PPR_rpt"/>
</dbReference>
<feature type="repeat" description="PPR" evidence="3">
    <location>
        <begin position="377"/>
        <end position="411"/>
    </location>
</feature>
<dbReference type="Gene3D" id="1.25.40.10">
    <property type="entry name" value="Tetratricopeptide repeat domain"/>
    <property type="match status" value="5"/>
</dbReference>
<dbReference type="GO" id="GO:0009507">
    <property type="term" value="C:chloroplast"/>
    <property type="evidence" value="ECO:0007669"/>
    <property type="project" value="TreeGrafter"/>
</dbReference>
<dbReference type="EMBL" id="PYDT01000008">
    <property type="protein sequence ID" value="THU53294.1"/>
    <property type="molecule type" value="Genomic_DNA"/>
</dbReference>
<dbReference type="AlphaFoldDB" id="A0A4S8IY35"/>
<comment type="caution">
    <text evidence="4">The sequence shown here is derived from an EMBL/GenBank/DDBJ whole genome shotgun (WGS) entry which is preliminary data.</text>
</comment>
<comment type="similarity">
    <text evidence="1">Belongs to the PPR family. P subfamily.</text>
</comment>
<dbReference type="PROSITE" id="PS51375">
    <property type="entry name" value="PPR"/>
    <property type="match status" value="8"/>
</dbReference>
<reference evidence="4 5" key="1">
    <citation type="journal article" date="2019" name="Nat. Plants">
        <title>Genome sequencing of Musa balbisiana reveals subgenome evolution and function divergence in polyploid bananas.</title>
        <authorList>
            <person name="Yao X."/>
        </authorList>
    </citation>
    <scope>NUCLEOTIDE SEQUENCE [LARGE SCALE GENOMIC DNA]</scope>
    <source>
        <strain evidence="5">cv. DH-PKW</strain>
        <tissue evidence="4">Leaves</tissue>
    </source>
</reference>
<evidence type="ECO:0008006" key="6">
    <source>
        <dbReference type="Google" id="ProtNLM"/>
    </source>
</evidence>
<evidence type="ECO:0000256" key="2">
    <source>
        <dbReference type="ARBA" id="ARBA00022737"/>
    </source>
</evidence>
<organism evidence="4 5">
    <name type="scientific">Musa balbisiana</name>
    <name type="common">Banana</name>
    <dbReference type="NCBI Taxonomy" id="52838"/>
    <lineage>
        <taxon>Eukaryota</taxon>
        <taxon>Viridiplantae</taxon>
        <taxon>Streptophyta</taxon>
        <taxon>Embryophyta</taxon>
        <taxon>Tracheophyta</taxon>
        <taxon>Spermatophyta</taxon>
        <taxon>Magnoliopsida</taxon>
        <taxon>Liliopsida</taxon>
        <taxon>Zingiberales</taxon>
        <taxon>Musaceae</taxon>
        <taxon>Musa</taxon>
    </lineage>
</organism>
<gene>
    <name evidence="4" type="ORF">C4D60_Mb10t12910</name>
</gene>
<feature type="repeat" description="PPR" evidence="3">
    <location>
        <begin position="412"/>
        <end position="446"/>
    </location>
</feature>
<dbReference type="GO" id="GO:0010019">
    <property type="term" value="P:chloroplast-nucleus signaling pathway"/>
    <property type="evidence" value="ECO:0007669"/>
    <property type="project" value="TreeGrafter"/>
</dbReference>
<accession>A0A4S8IY35</accession>
<proteinExistence type="inferred from homology"/>
<feature type="repeat" description="PPR" evidence="3">
    <location>
        <begin position="307"/>
        <end position="341"/>
    </location>
</feature>
<dbReference type="PANTHER" id="PTHR47936">
    <property type="entry name" value="PPR_LONG DOMAIN-CONTAINING PROTEIN"/>
    <property type="match status" value="1"/>
</dbReference>
<feature type="repeat" description="PPR" evidence="3">
    <location>
        <begin position="447"/>
        <end position="481"/>
    </location>
</feature>
<keyword evidence="5" id="KW-1185">Reference proteome</keyword>
<dbReference type="NCBIfam" id="TIGR00756">
    <property type="entry name" value="PPR"/>
    <property type="match status" value="8"/>
</dbReference>
<feature type="repeat" description="PPR" evidence="3">
    <location>
        <begin position="272"/>
        <end position="306"/>
    </location>
</feature>
<evidence type="ECO:0000313" key="5">
    <source>
        <dbReference type="Proteomes" id="UP000317650"/>
    </source>
</evidence>
<protein>
    <recommendedName>
        <fullName evidence="6">Pentacotripeptide-repeat region of PRORP domain-containing protein</fullName>
    </recommendedName>
</protein>
<dbReference type="GO" id="GO:0031930">
    <property type="term" value="P:mitochondria-nucleus signaling pathway"/>
    <property type="evidence" value="ECO:0007669"/>
    <property type="project" value="TreeGrafter"/>
</dbReference>
<evidence type="ECO:0000313" key="4">
    <source>
        <dbReference type="EMBL" id="THU53294.1"/>
    </source>
</evidence>
<keyword evidence="2" id="KW-0677">Repeat</keyword>
<dbReference type="SUPFAM" id="SSF81901">
    <property type="entry name" value="HCP-like"/>
    <property type="match status" value="1"/>
</dbReference>
<evidence type="ECO:0000256" key="1">
    <source>
        <dbReference type="ARBA" id="ARBA00007626"/>
    </source>
</evidence>
<dbReference type="PANTHER" id="PTHR47936:SF1">
    <property type="entry name" value="PENTATRICOPEPTIDE REPEAT-CONTAINING PROTEIN GUN1, CHLOROPLASTIC"/>
    <property type="match status" value="1"/>
</dbReference>
<evidence type="ECO:0000256" key="3">
    <source>
        <dbReference type="PROSITE-ProRule" id="PRU00708"/>
    </source>
</evidence>
<dbReference type="STRING" id="52838.A0A4S8IY35"/>
<name>A0A4S8IY35_MUSBA</name>
<dbReference type="Pfam" id="PF13041">
    <property type="entry name" value="PPR_2"/>
    <property type="match status" value="4"/>
</dbReference>
<feature type="repeat" description="PPR" evidence="3">
    <location>
        <begin position="482"/>
        <end position="516"/>
    </location>
</feature>
<dbReference type="Pfam" id="PF01535">
    <property type="entry name" value="PPR"/>
    <property type="match status" value="2"/>
</dbReference>
<dbReference type="Proteomes" id="UP000317650">
    <property type="component" value="Chromosome 10"/>
</dbReference>
<sequence length="651" mass="72411">MVRKVGVAQRFWWDLSSNSRFPFVSHALKGSRATSTTSSSVSTGAPASAAVESAGPILSVVEGRQRGDAADDSYDNNGRHQQQLAETAKRVREVVVRRPRWESFLLSHFAPSELFHPTCVRHVLRPLVSTKPLLSLRYLLWLSSHPDAPPADAATSASLLDALANARAWKAALLAIRSTKCRPDPPAIELFLYRLIQREGGVIDEAMETISIVKTHLGYSPSLPTWNSIFSASLRAGRTDLVWRLYEMMMGGRTDLVWRLYEMMMQLGISGDASTAGYLIEAFCMDNELDDAYRLLREVSRNGLVPDVISITKLVTGYCRDGNYGKVSELLHLMIAIGCMPDIFTYQSIIHGLCDNGKADEGFRIFNNLKLRGYAPDLVTYTTMIDGLCKMGRTTDAWNLWSEMVAKGTKPNEYAYNVIINGYCKAGDLSKAQELYQEMCRSGFRESTVSCNTLIAGLCMHGRVGEAVDMFEEMPTKGIEHDVITYNTLIQGLCKEGRTAEAMKLYETLSLVGLQPSVSTYTPLIEALCNEGNVLGAMELMRCMKEKGLEPLVRTNDYIINGFCRVGKAEAGMAWLVNMLEYNLKPQRDTINRLLECLSNSFRVDDALLVLDAVHKIGYSLETSVCYLLVSQLCGEDHRQAALQMEEILVS</sequence>